<keyword evidence="2" id="KW-1185">Reference proteome</keyword>
<gene>
    <name evidence="1" type="ORF">AYI68_g221</name>
</gene>
<organism evidence="1 2">
    <name type="scientific">Smittium mucronatum</name>
    <dbReference type="NCBI Taxonomy" id="133383"/>
    <lineage>
        <taxon>Eukaryota</taxon>
        <taxon>Fungi</taxon>
        <taxon>Fungi incertae sedis</taxon>
        <taxon>Zoopagomycota</taxon>
        <taxon>Kickxellomycotina</taxon>
        <taxon>Harpellomycetes</taxon>
        <taxon>Harpellales</taxon>
        <taxon>Legeriomycetaceae</taxon>
        <taxon>Smittium</taxon>
    </lineage>
</organism>
<reference evidence="1 2" key="1">
    <citation type="journal article" date="2016" name="Mol. Biol. Evol.">
        <title>Genome-Wide Survey of Gut Fungi (Harpellales) Reveals the First Horizontally Transferred Ubiquitin Gene from a Mosquito Host.</title>
        <authorList>
            <person name="Wang Y."/>
            <person name="White M.M."/>
            <person name="Kvist S."/>
            <person name="Moncalvo J.M."/>
        </authorList>
    </citation>
    <scope>NUCLEOTIDE SEQUENCE [LARGE SCALE GENOMIC DNA]</scope>
    <source>
        <strain evidence="1 2">ALG-7-W6</strain>
    </source>
</reference>
<dbReference type="AlphaFoldDB" id="A0A1R0H8Z9"/>
<sequence length="361" mass="40531">MFSLLFSNKPSKKYPFGCSHHYSHQNLIDYDFKEKESQFFSEPAFPIPLAQKACLNSQISSESLNAPRKPLLQVSPQNSKRLSPPLHSSHGPLPSDFFALIPPSLVNLSPDSSFPPNKIKLRKKESIPYHTVPNFNEPLHVIKAKNYNAQQVAAHKSKKDFSSFTHKLFKLGFFKKSSKQKTSENNIHDENDLTDFESALLQLDVVPISSTYTSNYEDLSSGYNFIPPKSLDTLDTLDASLKLDKTNNSSNRSSTTLVEGISINNNPEMTIESIKSIYYKSLSKLSTINKPLAQRVAINTIIKSAQSILSQSSSDIPDPSEIDLLLAQKFYNSSNNSSRRSFKSKKLKSNPQTLLDLAEFY</sequence>
<protein>
    <submittedName>
        <fullName evidence="1">Uncharacterized protein</fullName>
    </submittedName>
</protein>
<accession>A0A1R0H8Z9</accession>
<evidence type="ECO:0000313" key="2">
    <source>
        <dbReference type="Proteomes" id="UP000187455"/>
    </source>
</evidence>
<comment type="caution">
    <text evidence="1">The sequence shown here is derived from an EMBL/GenBank/DDBJ whole genome shotgun (WGS) entry which is preliminary data.</text>
</comment>
<proteinExistence type="predicted"/>
<name>A0A1R0H8Z9_9FUNG</name>
<dbReference type="Proteomes" id="UP000187455">
    <property type="component" value="Unassembled WGS sequence"/>
</dbReference>
<dbReference type="EMBL" id="LSSL01000067">
    <property type="protein sequence ID" value="OLY85584.1"/>
    <property type="molecule type" value="Genomic_DNA"/>
</dbReference>
<evidence type="ECO:0000313" key="1">
    <source>
        <dbReference type="EMBL" id="OLY85584.1"/>
    </source>
</evidence>